<feature type="domain" description="HAMP" evidence="16">
    <location>
        <begin position="180"/>
        <end position="234"/>
    </location>
</feature>
<dbReference type="SMART" id="SM00388">
    <property type="entry name" value="HisKA"/>
    <property type="match status" value="1"/>
</dbReference>
<evidence type="ECO:0000256" key="5">
    <source>
        <dbReference type="ARBA" id="ARBA00022553"/>
    </source>
</evidence>
<keyword evidence="11 14" id="KW-1133">Transmembrane helix</keyword>
<dbReference type="InterPro" id="IPR003660">
    <property type="entry name" value="HAMP_dom"/>
</dbReference>
<evidence type="ECO:0000256" key="12">
    <source>
        <dbReference type="ARBA" id="ARBA00023012"/>
    </source>
</evidence>
<evidence type="ECO:0000256" key="6">
    <source>
        <dbReference type="ARBA" id="ARBA00022679"/>
    </source>
</evidence>
<feature type="transmembrane region" description="Helical" evidence="14">
    <location>
        <begin position="12"/>
        <end position="30"/>
    </location>
</feature>
<evidence type="ECO:0000256" key="3">
    <source>
        <dbReference type="ARBA" id="ARBA00012438"/>
    </source>
</evidence>
<dbReference type="SUPFAM" id="SSF158472">
    <property type="entry name" value="HAMP domain-like"/>
    <property type="match status" value="1"/>
</dbReference>
<evidence type="ECO:0000256" key="4">
    <source>
        <dbReference type="ARBA" id="ARBA00022475"/>
    </source>
</evidence>
<dbReference type="GO" id="GO:0005886">
    <property type="term" value="C:plasma membrane"/>
    <property type="evidence" value="ECO:0007669"/>
    <property type="project" value="UniProtKB-SubCell"/>
</dbReference>
<evidence type="ECO:0000313" key="17">
    <source>
        <dbReference type="EMBL" id="KZN33345.1"/>
    </source>
</evidence>
<dbReference type="EC" id="2.7.13.3" evidence="3"/>
<dbReference type="PATRIC" id="fig|1365250.3.peg.3768"/>
<keyword evidence="9" id="KW-0418">Kinase</keyword>
<evidence type="ECO:0000256" key="9">
    <source>
        <dbReference type="ARBA" id="ARBA00022777"/>
    </source>
</evidence>
<dbReference type="InterPro" id="IPR004358">
    <property type="entry name" value="Sig_transdc_His_kin-like_C"/>
</dbReference>
<dbReference type="Pfam" id="PF00672">
    <property type="entry name" value="HAMP"/>
    <property type="match status" value="1"/>
</dbReference>
<dbReference type="PANTHER" id="PTHR45528:SF1">
    <property type="entry name" value="SENSOR HISTIDINE KINASE CPXA"/>
    <property type="match status" value="1"/>
</dbReference>
<evidence type="ECO:0000256" key="8">
    <source>
        <dbReference type="ARBA" id="ARBA00022741"/>
    </source>
</evidence>
<dbReference type="SUPFAM" id="SSF47384">
    <property type="entry name" value="Homodimeric domain of signal transducing histidine kinase"/>
    <property type="match status" value="1"/>
</dbReference>
<dbReference type="CDD" id="cd00082">
    <property type="entry name" value="HisKA"/>
    <property type="match status" value="1"/>
</dbReference>
<dbReference type="SMART" id="SM00387">
    <property type="entry name" value="HATPase_c"/>
    <property type="match status" value="1"/>
</dbReference>
<evidence type="ECO:0000256" key="1">
    <source>
        <dbReference type="ARBA" id="ARBA00000085"/>
    </source>
</evidence>
<comment type="caution">
    <text evidence="17">The sequence shown here is derived from an EMBL/GenBank/DDBJ whole genome shotgun (WGS) entry which is preliminary data.</text>
</comment>
<evidence type="ECO:0000256" key="13">
    <source>
        <dbReference type="ARBA" id="ARBA00023136"/>
    </source>
</evidence>
<dbReference type="Proteomes" id="UP000076643">
    <property type="component" value="Unassembled WGS sequence"/>
</dbReference>
<keyword evidence="4" id="KW-1003">Cell membrane</keyword>
<dbReference type="GO" id="GO:0000155">
    <property type="term" value="F:phosphorelay sensor kinase activity"/>
    <property type="evidence" value="ECO:0007669"/>
    <property type="project" value="InterPro"/>
</dbReference>
<evidence type="ECO:0000256" key="14">
    <source>
        <dbReference type="SAM" id="Phobius"/>
    </source>
</evidence>
<dbReference type="InterPro" id="IPR036097">
    <property type="entry name" value="HisK_dim/P_sf"/>
</dbReference>
<dbReference type="AlphaFoldDB" id="A0A161XTY5"/>
<dbReference type="GO" id="GO:0005524">
    <property type="term" value="F:ATP binding"/>
    <property type="evidence" value="ECO:0007669"/>
    <property type="project" value="UniProtKB-KW"/>
</dbReference>
<reference evidence="17 18" key="1">
    <citation type="submission" date="2013-07" db="EMBL/GenBank/DDBJ databases">
        <title>Comparative Genomic and Metabolomic Analysis of Twelve Strains of Pseudoalteromonas luteoviolacea.</title>
        <authorList>
            <person name="Vynne N.G."/>
            <person name="Mansson M."/>
            <person name="Gram L."/>
        </authorList>
    </citation>
    <scope>NUCLEOTIDE SEQUENCE [LARGE SCALE GENOMIC DNA]</scope>
    <source>
        <strain evidence="17 18">DSM 6061</strain>
    </source>
</reference>
<feature type="domain" description="Histidine kinase" evidence="15">
    <location>
        <begin position="242"/>
        <end position="455"/>
    </location>
</feature>
<dbReference type="InterPro" id="IPR036890">
    <property type="entry name" value="HATPase_C_sf"/>
</dbReference>
<dbReference type="Pfam" id="PF02518">
    <property type="entry name" value="HATPase_c"/>
    <property type="match status" value="1"/>
</dbReference>
<dbReference type="PANTHER" id="PTHR45528">
    <property type="entry name" value="SENSOR HISTIDINE KINASE CPXA"/>
    <property type="match status" value="1"/>
</dbReference>
<keyword evidence="8" id="KW-0547">Nucleotide-binding</keyword>
<evidence type="ECO:0000256" key="7">
    <source>
        <dbReference type="ARBA" id="ARBA00022692"/>
    </source>
</evidence>
<proteinExistence type="predicted"/>
<feature type="transmembrane region" description="Helical" evidence="14">
    <location>
        <begin position="164"/>
        <end position="183"/>
    </location>
</feature>
<dbReference type="Gene3D" id="3.30.565.10">
    <property type="entry name" value="Histidine kinase-like ATPase, C-terminal domain"/>
    <property type="match status" value="1"/>
</dbReference>
<evidence type="ECO:0000256" key="10">
    <source>
        <dbReference type="ARBA" id="ARBA00022840"/>
    </source>
</evidence>
<evidence type="ECO:0000313" key="18">
    <source>
        <dbReference type="Proteomes" id="UP000076643"/>
    </source>
</evidence>
<dbReference type="EMBL" id="AUYB01000124">
    <property type="protein sequence ID" value="KZN33345.1"/>
    <property type="molecule type" value="Genomic_DNA"/>
</dbReference>
<organism evidence="17 18">
    <name type="scientific">Pseudoalteromonas luteoviolacea DSM 6061</name>
    <dbReference type="NCBI Taxonomy" id="1365250"/>
    <lineage>
        <taxon>Bacteria</taxon>
        <taxon>Pseudomonadati</taxon>
        <taxon>Pseudomonadota</taxon>
        <taxon>Gammaproteobacteria</taxon>
        <taxon>Alteromonadales</taxon>
        <taxon>Pseudoalteromonadaceae</taxon>
        <taxon>Pseudoalteromonas</taxon>
    </lineage>
</organism>
<evidence type="ECO:0000259" key="16">
    <source>
        <dbReference type="PROSITE" id="PS50885"/>
    </source>
</evidence>
<dbReference type="InterPro" id="IPR050398">
    <property type="entry name" value="HssS/ArlS-like"/>
</dbReference>
<dbReference type="Gene3D" id="6.10.340.10">
    <property type="match status" value="1"/>
</dbReference>
<keyword evidence="6" id="KW-0808">Transferase</keyword>
<sequence length="461" mass="52156">MKRFLAIKVFLWFWLTVISTLAILVSVSFLQPDVLASKDISPPMLKNLFHVKKSLDKHIQRNPDKSLEEILSHRRHGKRSKIYLKHDDPEKSLISNPDLNQFDLALLNFSVGGEPKVINTDRYRAYGPLSVHIQQNDYQLFMILDNREGDLFLKVRLMPRWMKLSILLLASLVLSYWFAMGLLKPIKQLQKAASQLAQGKLSARAEVDKTRQDELGQLGKDFDIMASQLETQVLSQKRLLADISHELRSPLTRLQMATGIASGKATGELDNYLQRIEKESHLLDHMLSDILQLSRLESGTSCVEMQPLCIAELLEPIFSDAQFESQQLNKQVITSELPEKLLVGDTILLNRAIENIVRNALKYAKKTVAIQCKIAGEQFVLQVSDDGPGVNEDMLDKLCIPFYRASQSRTPINNQKGGFGLGLAIAQHAIKVHHGHILFQNNQGLDVTVRIPLQQPHVLQQ</sequence>
<comment type="catalytic activity">
    <reaction evidence="1">
        <text>ATP + protein L-histidine = ADP + protein N-phospho-L-histidine.</text>
        <dbReference type="EC" id="2.7.13.3"/>
    </reaction>
</comment>
<keyword evidence="5" id="KW-0597">Phosphoprotein</keyword>
<evidence type="ECO:0000256" key="2">
    <source>
        <dbReference type="ARBA" id="ARBA00004651"/>
    </source>
</evidence>
<protein>
    <recommendedName>
        <fullName evidence="3">histidine kinase</fullName>
        <ecNumber evidence="3">2.7.13.3</ecNumber>
    </recommendedName>
</protein>
<dbReference type="SMART" id="SM00304">
    <property type="entry name" value="HAMP"/>
    <property type="match status" value="1"/>
</dbReference>
<keyword evidence="18" id="KW-1185">Reference proteome</keyword>
<dbReference type="SUPFAM" id="SSF55874">
    <property type="entry name" value="ATPase domain of HSP90 chaperone/DNA topoisomerase II/histidine kinase"/>
    <property type="match status" value="1"/>
</dbReference>
<dbReference type="RefSeq" id="WP_063365727.1">
    <property type="nucleotide sequence ID" value="NZ_AQHB01000030.1"/>
</dbReference>
<dbReference type="PROSITE" id="PS50885">
    <property type="entry name" value="HAMP"/>
    <property type="match status" value="1"/>
</dbReference>
<dbReference type="InterPro" id="IPR003661">
    <property type="entry name" value="HisK_dim/P_dom"/>
</dbReference>
<dbReference type="CDD" id="cd06225">
    <property type="entry name" value="HAMP"/>
    <property type="match status" value="1"/>
</dbReference>
<keyword evidence="7 14" id="KW-0812">Transmembrane</keyword>
<accession>A0A161XTY5</accession>
<dbReference type="PROSITE" id="PS50109">
    <property type="entry name" value="HIS_KIN"/>
    <property type="match status" value="1"/>
</dbReference>
<dbReference type="InterPro" id="IPR003594">
    <property type="entry name" value="HATPase_dom"/>
</dbReference>
<keyword evidence="13 14" id="KW-0472">Membrane</keyword>
<keyword evidence="10" id="KW-0067">ATP-binding</keyword>
<dbReference type="PRINTS" id="PR00344">
    <property type="entry name" value="BCTRLSENSOR"/>
</dbReference>
<evidence type="ECO:0000256" key="11">
    <source>
        <dbReference type="ARBA" id="ARBA00022989"/>
    </source>
</evidence>
<dbReference type="Pfam" id="PF00512">
    <property type="entry name" value="HisKA"/>
    <property type="match status" value="1"/>
</dbReference>
<name>A0A161XTY5_9GAMM</name>
<dbReference type="Gene3D" id="1.10.287.130">
    <property type="match status" value="1"/>
</dbReference>
<gene>
    <name evidence="17" type="ORF">N475_20295</name>
</gene>
<evidence type="ECO:0000259" key="15">
    <source>
        <dbReference type="PROSITE" id="PS50109"/>
    </source>
</evidence>
<dbReference type="InterPro" id="IPR005467">
    <property type="entry name" value="His_kinase_dom"/>
</dbReference>
<keyword evidence="12" id="KW-0902">Two-component regulatory system</keyword>
<comment type="subcellular location">
    <subcellularLocation>
        <location evidence="2">Cell membrane</location>
        <topology evidence="2">Multi-pass membrane protein</topology>
    </subcellularLocation>
</comment>